<dbReference type="CDD" id="cd03426">
    <property type="entry name" value="NUDIX_CoAse_Nudt7"/>
    <property type="match status" value="1"/>
</dbReference>
<dbReference type="Gene3D" id="3.90.79.10">
    <property type="entry name" value="Nucleoside Triphosphate Pyrophosphohydrolase"/>
    <property type="match status" value="1"/>
</dbReference>
<organism evidence="8 9">
    <name type="scientific">Scleromatobacter humisilvae</name>
    <dbReference type="NCBI Taxonomy" id="2897159"/>
    <lineage>
        <taxon>Bacteria</taxon>
        <taxon>Pseudomonadati</taxon>
        <taxon>Pseudomonadota</taxon>
        <taxon>Betaproteobacteria</taxon>
        <taxon>Burkholderiales</taxon>
        <taxon>Sphaerotilaceae</taxon>
        <taxon>Scleromatobacter</taxon>
    </lineage>
</organism>
<comment type="caution">
    <text evidence="8">The sequence shown here is derived from an EMBL/GenBank/DDBJ whole genome shotgun (WGS) entry which is preliminary data.</text>
</comment>
<dbReference type="PANTHER" id="PTHR12992">
    <property type="entry name" value="NUDIX HYDROLASE"/>
    <property type="match status" value="1"/>
</dbReference>
<evidence type="ECO:0000256" key="1">
    <source>
        <dbReference type="ARBA" id="ARBA00001936"/>
    </source>
</evidence>
<keyword evidence="5" id="KW-0460">Magnesium</keyword>
<dbReference type="PANTHER" id="PTHR12992:SF11">
    <property type="entry name" value="MITOCHONDRIAL COENZYME A DIPHOSPHATASE NUDT8"/>
    <property type="match status" value="1"/>
</dbReference>
<dbReference type="AlphaFoldDB" id="A0A9X2C2N6"/>
<keyword evidence="6" id="KW-0464">Manganese</keyword>
<evidence type="ECO:0000313" key="8">
    <source>
        <dbReference type="EMBL" id="MCK9687049.1"/>
    </source>
</evidence>
<evidence type="ECO:0000256" key="5">
    <source>
        <dbReference type="ARBA" id="ARBA00022842"/>
    </source>
</evidence>
<keyword evidence="3" id="KW-0479">Metal-binding</keyword>
<name>A0A9X2C2N6_9BURK</name>
<evidence type="ECO:0000256" key="4">
    <source>
        <dbReference type="ARBA" id="ARBA00022801"/>
    </source>
</evidence>
<dbReference type="InterPro" id="IPR015797">
    <property type="entry name" value="NUDIX_hydrolase-like_dom_sf"/>
</dbReference>
<dbReference type="GO" id="GO:0046872">
    <property type="term" value="F:metal ion binding"/>
    <property type="evidence" value="ECO:0007669"/>
    <property type="project" value="UniProtKB-KW"/>
</dbReference>
<evidence type="ECO:0000313" key="9">
    <source>
        <dbReference type="Proteomes" id="UP001139353"/>
    </source>
</evidence>
<feature type="domain" description="Nudix hydrolase" evidence="7">
    <location>
        <begin position="80"/>
        <end position="211"/>
    </location>
</feature>
<accession>A0A9X2C2N6</accession>
<dbReference type="NCBIfam" id="NF007980">
    <property type="entry name" value="PRK10707.1"/>
    <property type="match status" value="1"/>
</dbReference>
<dbReference type="RefSeq" id="WP_275683084.1">
    <property type="nucleotide sequence ID" value="NZ_JAJLJH010000003.1"/>
</dbReference>
<dbReference type="InterPro" id="IPR045121">
    <property type="entry name" value="CoAse"/>
</dbReference>
<keyword evidence="9" id="KW-1185">Reference proteome</keyword>
<evidence type="ECO:0000256" key="3">
    <source>
        <dbReference type="ARBA" id="ARBA00022723"/>
    </source>
</evidence>
<evidence type="ECO:0000256" key="6">
    <source>
        <dbReference type="ARBA" id="ARBA00023211"/>
    </source>
</evidence>
<dbReference type="Pfam" id="PF00293">
    <property type="entry name" value="NUDIX"/>
    <property type="match status" value="1"/>
</dbReference>
<dbReference type="InterPro" id="IPR000086">
    <property type="entry name" value="NUDIX_hydrolase_dom"/>
</dbReference>
<comment type="cofactor">
    <cofactor evidence="2">
        <name>Mg(2+)</name>
        <dbReference type="ChEBI" id="CHEBI:18420"/>
    </cofactor>
</comment>
<dbReference type="EMBL" id="JAJLJH010000003">
    <property type="protein sequence ID" value="MCK9687049.1"/>
    <property type="molecule type" value="Genomic_DNA"/>
</dbReference>
<dbReference type="Proteomes" id="UP001139353">
    <property type="component" value="Unassembled WGS sequence"/>
</dbReference>
<protein>
    <submittedName>
        <fullName evidence="8">CoA pyrophosphatase</fullName>
    </submittedName>
</protein>
<proteinExistence type="predicted"/>
<evidence type="ECO:0000256" key="2">
    <source>
        <dbReference type="ARBA" id="ARBA00001946"/>
    </source>
</evidence>
<dbReference type="SUPFAM" id="SSF55811">
    <property type="entry name" value="Nudix"/>
    <property type="match status" value="1"/>
</dbReference>
<reference evidence="8" key="1">
    <citation type="submission" date="2021-11" db="EMBL/GenBank/DDBJ databases">
        <title>BS-T2-15 a new species belonging to the Comamonadaceae family isolated from the soil of a French oak forest.</title>
        <authorList>
            <person name="Mieszkin S."/>
            <person name="Alain K."/>
        </authorList>
    </citation>
    <scope>NUCLEOTIDE SEQUENCE</scope>
    <source>
        <strain evidence="8">BS-T2-15</strain>
    </source>
</reference>
<dbReference type="PROSITE" id="PS51462">
    <property type="entry name" value="NUDIX"/>
    <property type="match status" value="1"/>
</dbReference>
<sequence length="248" mass="26811">MPSSDAPSTPAAPPRGVIREPRLAPVVGLDSHLPAVPPERLTPDALRARFAPTLRAPGSDAVAWTPEFTGDGQRFAERPMREAAVLVPLVRRPEGLTVLLTKRTDHLNDHAGQVSFPGGRTDPEDADAVATALREAHEEVGLAADEIEVIGVLPTYTTVTAYEVTPVVALLDPPRALALDAFEVAEVFEVPLAFLMDPSNHRRHAAEFQGLKRQFISMPWGADASGEPYFVWGATAAMLRNLYAFLAR</sequence>
<evidence type="ECO:0000259" key="7">
    <source>
        <dbReference type="PROSITE" id="PS51462"/>
    </source>
</evidence>
<dbReference type="GO" id="GO:0010945">
    <property type="term" value="F:coenzyme A diphosphatase activity"/>
    <property type="evidence" value="ECO:0007669"/>
    <property type="project" value="InterPro"/>
</dbReference>
<comment type="cofactor">
    <cofactor evidence="1">
        <name>Mn(2+)</name>
        <dbReference type="ChEBI" id="CHEBI:29035"/>
    </cofactor>
</comment>
<gene>
    <name evidence="8" type="ORF">LPC04_15155</name>
</gene>
<keyword evidence="4" id="KW-0378">Hydrolase</keyword>